<dbReference type="EnsemblMetazoa" id="GPPI011134-RA">
    <property type="protein sequence ID" value="GPPI011134-PA"/>
    <property type="gene ID" value="GPPI011134"/>
</dbReference>
<reference evidence="2" key="1">
    <citation type="submission" date="2015-01" db="EMBL/GenBank/DDBJ databases">
        <authorList>
            <person name="Aksoy S."/>
            <person name="Warren W."/>
            <person name="Wilson R.K."/>
        </authorList>
    </citation>
    <scope>NUCLEOTIDE SEQUENCE [LARGE SCALE GENOMIC DNA]</scope>
    <source>
        <strain evidence="2">IAEA</strain>
    </source>
</reference>
<keyword evidence="2" id="KW-1185">Reference proteome</keyword>
<evidence type="ECO:0000313" key="2">
    <source>
        <dbReference type="Proteomes" id="UP000092460"/>
    </source>
</evidence>
<evidence type="ECO:0000313" key="1">
    <source>
        <dbReference type="EnsemblMetazoa" id="GPPI011134-PA"/>
    </source>
</evidence>
<dbReference type="EMBL" id="JXJN01004750">
    <property type="status" value="NOT_ANNOTATED_CDS"/>
    <property type="molecule type" value="Genomic_DNA"/>
</dbReference>
<sequence>MDYEAVHWYDMQFRFSCIYVWHVNEYHRRHRPYQAHTRTTQYFIYNYYKNGNCVIETVIVMRSNERKNISVTKSTKNQGEYHSIWLEKRLPKVAFVPRDLKISDSINRDN</sequence>
<dbReference type="EMBL" id="JXJN01004749">
    <property type="status" value="NOT_ANNOTATED_CDS"/>
    <property type="molecule type" value="Genomic_DNA"/>
</dbReference>
<organism evidence="1 2">
    <name type="scientific">Glossina palpalis gambiensis</name>
    <dbReference type="NCBI Taxonomy" id="67801"/>
    <lineage>
        <taxon>Eukaryota</taxon>
        <taxon>Metazoa</taxon>
        <taxon>Ecdysozoa</taxon>
        <taxon>Arthropoda</taxon>
        <taxon>Hexapoda</taxon>
        <taxon>Insecta</taxon>
        <taxon>Pterygota</taxon>
        <taxon>Neoptera</taxon>
        <taxon>Endopterygota</taxon>
        <taxon>Diptera</taxon>
        <taxon>Brachycera</taxon>
        <taxon>Muscomorpha</taxon>
        <taxon>Hippoboscoidea</taxon>
        <taxon>Glossinidae</taxon>
        <taxon>Glossina</taxon>
    </lineage>
</organism>
<proteinExistence type="predicted"/>
<dbReference type="VEuPathDB" id="VectorBase:GPPI011134"/>
<protein>
    <submittedName>
        <fullName evidence="1">Uncharacterized protein</fullName>
    </submittedName>
</protein>
<reference evidence="1" key="2">
    <citation type="submission" date="2020-05" db="UniProtKB">
        <authorList>
            <consortium name="EnsemblMetazoa"/>
        </authorList>
    </citation>
    <scope>IDENTIFICATION</scope>
    <source>
        <strain evidence="1">IAEA</strain>
    </source>
</reference>
<dbReference type="Proteomes" id="UP000092460">
    <property type="component" value="Unassembled WGS sequence"/>
</dbReference>
<dbReference type="AlphaFoldDB" id="A0A1B0AWH5"/>
<name>A0A1B0AWH5_9MUSC</name>
<dbReference type="EMBL" id="JXJN01004748">
    <property type="status" value="NOT_ANNOTATED_CDS"/>
    <property type="molecule type" value="Genomic_DNA"/>
</dbReference>
<dbReference type="EMBL" id="JXJN01004751">
    <property type="status" value="NOT_ANNOTATED_CDS"/>
    <property type="molecule type" value="Genomic_DNA"/>
</dbReference>
<accession>A0A1B0AWH5</accession>